<feature type="region of interest" description="Disordered" evidence="1">
    <location>
        <begin position="1"/>
        <end position="25"/>
    </location>
</feature>
<dbReference type="Proteomes" id="UP000076798">
    <property type="component" value="Unassembled WGS sequence"/>
</dbReference>
<keyword evidence="3" id="KW-1185">Reference proteome</keyword>
<dbReference type="AlphaFoldDB" id="A0A166E876"/>
<accession>A0A166E876</accession>
<protein>
    <submittedName>
        <fullName evidence="2">Uncharacterized protein</fullName>
    </submittedName>
</protein>
<gene>
    <name evidence="2" type="ORF">SISSUDRAFT_1061241</name>
</gene>
<organism evidence="2 3">
    <name type="scientific">Sistotremastrum suecicum HHB10207 ss-3</name>
    <dbReference type="NCBI Taxonomy" id="1314776"/>
    <lineage>
        <taxon>Eukaryota</taxon>
        <taxon>Fungi</taxon>
        <taxon>Dikarya</taxon>
        <taxon>Basidiomycota</taxon>
        <taxon>Agaricomycotina</taxon>
        <taxon>Agaricomycetes</taxon>
        <taxon>Sistotremastrales</taxon>
        <taxon>Sistotremastraceae</taxon>
        <taxon>Sistotremastrum</taxon>
    </lineage>
</organism>
<dbReference type="EMBL" id="KV428048">
    <property type="protein sequence ID" value="KZT39305.1"/>
    <property type="molecule type" value="Genomic_DNA"/>
</dbReference>
<sequence length="301" mass="33959">MDIDFDAPRDHQHEFSPRSAGPATFDNIVVHSSPSRQGRATRSQKHLGATPTVIRETYIPHPSRMSKNKEYSQVEWYHSPVPCPTCVTREEEVCWIRDKETRCRACVKGSHKCAFAKGGIMDFLTDTGAARAQRNHHGSERNGGTVPNSSESRSPDTARPTAGNISSSNNSRRRDTSGISGSDISCVAPVARSNGVDPDAQLQNQLLECEEIVKEYRRMLLHSKDALSYSERVYQPFTTMQAFKAIDVEDQMKETIRENSEVAISKNKWVVEDLERILKREEEKLEGLRKAINIPKSRFNQ</sequence>
<reference evidence="2 3" key="1">
    <citation type="journal article" date="2016" name="Mol. Biol. Evol.">
        <title>Comparative Genomics of Early-Diverging Mushroom-Forming Fungi Provides Insights into the Origins of Lignocellulose Decay Capabilities.</title>
        <authorList>
            <person name="Nagy L.G."/>
            <person name="Riley R."/>
            <person name="Tritt A."/>
            <person name="Adam C."/>
            <person name="Daum C."/>
            <person name="Floudas D."/>
            <person name="Sun H."/>
            <person name="Yadav J.S."/>
            <person name="Pangilinan J."/>
            <person name="Larsson K.H."/>
            <person name="Matsuura K."/>
            <person name="Barry K."/>
            <person name="Labutti K."/>
            <person name="Kuo R."/>
            <person name="Ohm R.A."/>
            <person name="Bhattacharya S.S."/>
            <person name="Shirouzu T."/>
            <person name="Yoshinaga Y."/>
            <person name="Martin F.M."/>
            <person name="Grigoriev I.V."/>
            <person name="Hibbett D.S."/>
        </authorList>
    </citation>
    <scope>NUCLEOTIDE SEQUENCE [LARGE SCALE GENOMIC DNA]</scope>
    <source>
        <strain evidence="2 3">HHB10207 ss-3</strain>
    </source>
</reference>
<feature type="compositionally biased region" description="Basic and acidic residues" evidence="1">
    <location>
        <begin position="1"/>
        <end position="16"/>
    </location>
</feature>
<proteinExistence type="predicted"/>
<evidence type="ECO:0000313" key="2">
    <source>
        <dbReference type="EMBL" id="KZT39305.1"/>
    </source>
</evidence>
<name>A0A166E876_9AGAM</name>
<evidence type="ECO:0000313" key="3">
    <source>
        <dbReference type="Proteomes" id="UP000076798"/>
    </source>
</evidence>
<evidence type="ECO:0000256" key="1">
    <source>
        <dbReference type="SAM" id="MobiDB-lite"/>
    </source>
</evidence>
<feature type="region of interest" description="Disordered" evidence="1">
    <location>
        <begin position="131"/>
        <end position="180"/>
    </location>
</feature>